<dbReference type="EMBL" id="RCUV01000016">
    <property type="protein sequence ID" value="RLP69093.1"/>
    <property type="molecule type" value="Genomic_DNA"/>
</dbReference>
<dbReference type="AlphaFoldDB" id="A0A3L6ZMK5"/>
<comment type="caution">
    <text evidence="1">The sequence shown here is derived from an EMBL/GenBank/DDBJ whole genome shotgun (WGS) entry which is preliminary data.</text>
</comment>
<evidence type="ECO:0000313" key="2">
    <source>
        <dbReference type="Proteomes" id="UP000270299"/>
    </source>
</evidence>
<sequence>MSRETIPAPLLLTPEETSAILGRTLEELRQWRVQNTGPTFHRLGDRLIRYSRAAVAECIDLSVRTTTS</sequence>
<evidence type="ECO:0000313" key="1">
    <source>
        <dbReference type="EMBL" id="RLP69093.1"/>
    </source>
</evidence>
<gene>
    <name evidence="1" type="ORF">D9V29_12190</name>
</gene>
<evidence type="ECO:0008006" key="3">
    <source>
        <dbReference type="Google" id="ProtNLM"/>
    </source>
</evidence>
<organism evidence="1 2">
    <name type="scientific">Mycetocola manganoxydans</name>
    <dbReference type="NCBI Taxonomy" id="699879"/>
    <lineage>
        <taxon>Bacteria</taxon>
        <taxon>Bacillati</taxon>
        <taxon>Actinomycetota</taxon>
        <taxon>Actinomycetes</taxon>
        <taxon>Micrococcales</taxon>
        <taxon>Microbacteriaceae</taxon>
        <taxon>Mycetocola</taxon>
    </lineage>
</organism>
<feature type="non-terminal residue" evidence="1">
    <location>
        <position position="68"/>
    </location>
</feature>
<reference evidence="1 2" key="1">
    <citation type="submission" date="2018-10" db="EMBL/GenBank/DDBJ databases">
        <authorList>
            <person name="Li J."/>
        </authorList>
    </citation>
    <scope>NUCLEOTIDE SEQUENCE [LARGE SCALE GENOMIC DNA]</scope>
    <source>
        <strain evidence="1 2">CCTCC AB209002</strain>
    </source>
</reference>
<accession>A0A3L6ZMK5</accession>
<dbReference type="Proteomes" id="UP000270299">
    <property type="component" value="Unassembled WGS sequence"/>
</dbReference>
<name>A0A3L6ZMK5_9MICO</name>
<protein>
    <recommendedName>
        <fullName evidence="3">DNA-binding protein</fullName>
    </recommendedName>
</protein>
<proteinExistence type="predicted"/>
<keyword evidence="2" id="KW-1185">Reference proteome</keyword>